<keyword evidence="10" id="KW-1185">Reference proteome</keyword>
<dbReference type="Pfam" id="PF13695">
    <property type="entry name" value="Zn_ribbon_3CxxC"/>
    <property type="match status" value="1"/>
</dbReference>
<dbReference type="SMART" id="SM01328">
    <property type="entry name" value="zf-3CxxC"/>
    <property type="match status" value="1"/>
</dbReference>
<keyword evidence="2" id="KW-0812">Transmembrane</keyword>
<protein>
    <recommendedName>
        <fullName evidence="8">3CxxC-type domain-containing protein</fullName>
    </recommendedName>
</protein>
<dbReference type="OrthoDB" id="8121437at2759"/>
<evidence type="ECO:0000256" key="3">
    <source>
        <dbReference type="ARBA" id="ARBA00022723"/>
    </source>
</evidence>
<dbReference type="GO" id="GO:0006612">
    <property type="term" value="P:protein targeting to membrane"/>
    <property type="evidence" value="ECO:0007669"/>
    <property type="project" value="TreeGrafter"/>
</dbReference>
<evidence type="ECO:0000259" key="8">
    <source>
        <dbReference type="SMART" id="SM01328"/>
    </source>
</evidence>
<comment type="caution">
    <text evidence="9">The sequence shown here is derived from an EMBL/GenBank/DDBJ whole genome shotgun (WGS) entry which is preliminary data.</text>
</comment>
<evidence type="ECO:0000256" key="5">
    <source>
        <dbReference type="ARBA" id="ARBA00022833"/>
    </source>
</evidence>
<gene>
    <name evidence="9" type="ORF">GDO86_009990</name>
</gene>
<keyword evidence="5" id="KW-0862">Zinc</keyword>
<feature type="domain" description="3CxxC-type" evidence="8">
    <location>
        <begin position="2"/>
        <end position="112"/>
    </location>
</feature>
<dbReference type="GO" id="GO:0008270">
    <property type="term" value="F:zinc ion binding"/>
    <property type="evidence" value="ECO:0007669"/>
    <property type="project" value="UniProtKB-KW"/>
</dbReference>
<evidence type="ECO:0000256" key="2">
    <source>
        <dbReference type="ARBA" id="ARBA00022692"/>
    </source>
</evidence>
<evidence type="ECO:0000256" key="6">
    <source>
        <dbReference type="ARBA" id="ARBA00022989"/>
    </source>
</evidence>
<sequence length="140" mass="16409">MIIYLRFNCSMCGRFWASSKVHIVFHMKMIRKAGQVKMYIFKQKCKVCNTDIYEYPDFLQENIEIAVNKLVIKILQIFYGRFIDDEPEMCFIKSGRQDGPHDYKNCEGCLHGVCERRRGNEDQAKDLASVDSRCCCCIIL</sequence>
<dbReference type="InterPro" id="IPR027377">
    <property type="entry name" value="ZAR1/RTP1-5-like_Znf-3CxxC"/>
</dbReference>
<dbReference type="GO" id="GO:0031849">
    <property type="term" value="F:olfactory receptor binding"/>
    <property type="evidence" value="ECO:0007669"/>
    <property type="project" value="TreeGrafter"/>
</dbReference>
<keyword evidence="3" id="KW-0479">Metal-binding</keyword>
<dbReference type="EMBL" id="JAACNH010000004">
    <property type="protein sequence ID" value="KAG8445055.1"/>
    <property type="molecule type" value="Genomic_DNA"/>
</dbReference>
<comment type="subcellular location">
    <subcellularLocation>
        <location evidence="1">Membrane</location>
        <topology evidence="1">Single-pass membrane protein</topology>
    </subcellularLocation>
</comment>
<reference evidence="9" key="1">
    <citation type="thesis" date="2020" institute="ProQuest LLC" country="789 East Eisenhower Parkway, Ann Arbor, MI, USA">
        <title>Comparative Genomics and Chromosome Evolution.</title>
        <authorList>
            <person name="Mudd A.B."/>
        </authorList>
    </citation>
    <scope>NUCLEOTIDE SEQUENCE</scope>
    <source>
        <strain evidence="9">Female2</strain>
        <tissue evidence="9">Blood</tissue>
    </source>
</reference>
<accession>A0A8T2JIH6</accession>
<evidence type="ECO:0000256" key="1">
    <source>
        <dbReference type="ARBA" id="ARBA00004167"/>
    </source>
</evidence>
<evidence type="ECO:0000313" key="9">
    <source>
        <dbReference type="EMBL" id="KAG8445055.1"/>
    </source>
</evidence>
<dbReference type="GO" id="GO:0051205">
    <property type="term" value="P:protein insertion into membrane"/>
    <property type="evidence" value="ECO:0007669"/>
    <property type="project" value="TreeGrafter"/>
</dbReference>
<dbReference type="GO" id="GO:0001580">
    <property type="term" value="P:detection of chemical stimulus involved in sensory perception of bitter taste"/>
    <property type="evidence" value="ECO:0007669"/>
    <property type="project" value="TreeGrafter"/>
</dbReference>
<dbReference type="GO" id="GO:0016020">
    <property type="term" value="C:membrane"/>
    <property type="evidence" value="ECO:0007669"/>
    <property type="project" value="UniProtKB-SubCell"/>
</dbReference>
<evidence type="ECO:0000256" key="7">
    <source>
        <dbReference type="ARBA" id="ARBA00023136"/>
    </source>
</evidence>
<dbReference type="InterPro" id="IPR026096">
    <property type="entry name" value="R-trans_p"/>
</dbReference>
<evidence type="ECO:0000313" key="10">
    <source>
        <dbReference type="Proteomes" id="UP000812440"/>
    </source>
</evidence>
<name>A0A8T2JIH6_9PIPI</name>
<keyword evidence="7" id="KW-0472">Membrane</keyword>
<dbReference type="PANTHER" id="PTHR14402:SF22">
    <property type="entry name" value="RECEPTOR-TRANSPORTING PROTEIN 4-LIKE"/>
    <property type="match status" value="1"/>
</dbReference>
<keyword evidence="6" id="KW-1133">Transmembrane helix</keyword>
<dbReference type="PANTHER" id="PTHR14402">
    <property type="entry name" value="RECEPTOR TRANSPORTING PROTEIN"/>
    <property type="match status" value="1"/>
</dbReference>
<dbReference type="Proteomes" id="UP000812440">
    <property type="component" value="Chromosome 5"/>
</dbReference>
<proteinExistence type="predicted"/>
<organism evidence="9 10">
    <name type="scientific">Hymenochirus boettgeri</name>
    <name type="common">Congo dwarf clawed frog</name>
    <dbReference type="NCBI Taxonomy" id="247094"/>
    <lineage>
        <taxon>Eukaryota</taxon>
        <taxon>Metazoa</taxon>
        <taxon>Chordata</taxon>
        <taxon>Craniata</taxon>
        <taxon>Vertebrata</taxon>
        <taxon>Euteleostomi</taxon>
        <taxon>Amphibia</taxon>
        <taxon>Batrachia</taxon>
        <taxon>Anura</taxon>
        <taxon>Pipoidea</taxon>
        <taxon>Pipidae</taxon>
        <taxon>Pipinae</taxon>
        <taxon>Hymenochirus</taxon>
    </lineage>
</organism>
<dbReference type="AlphaFoldDB" id="A0A8T2JIH6"/>
<keyword evidence="4" id="KW-0863">Zinc-finger</keyword>
<evidence type="ECO:0000256" key="4">
    <source>
        <dbReference type="ARBA" id="ARBA00022771"/>
    </source>
</evidence>